<dbReference type="GeneID" id="10360239"/>
<dbReference type="KEGG" id="tuz:TUZN_0699"/>
<evidence type="ECO:0000313" key="1">
    <source>
        <dbReference type="EMBL" id="AEA12190.1"/>
    </source>
</evidence>
<organism evidence="1 2">
    <name type="scientific">Thermoproteus uzoniensis (strain 768-20)</name>
    <dbReference type="NCBI Taxonomy" id="999630"/>
    <lineage>
        <taxon>Archaea</taxon>
        <taxon>Thermoproteota</taxon>
        <taxon>Thermoprotei</taxon>
        <taxon>Thermoproteales</taxon>
        <taxon>Thermoproteaceae</taxon>
        <taxon>Thermoproteus</taxon>
    </lineage>
</organism>
<accession>F2L4L2</accession>
<name>F2L4L2_THEU7</name>
<protein>
    <submittedName>
        <fullName evidence="1">PaREP1 domain containing protein</fullName>
    </submittedName>
</protein>
<gene>
    <name evidence="1" type="ordered locus">TUZN_0699</name>
</gene>
<dbReference type="OrthoDB" id="28552at2157"/>
<dbReference type="Pfam" id="PF05942">
    <property type="entry name" value="PaREP1"/>
    <property type="match status" value="1"/>
</dbReference>
<dbReference type="HOGENOM" id="CLU_118419_1_0_2"/>
<dbReference type="InterPro" id="IPR010268">
    <property type="entry name" value="PaREP1"/>
</dbReference>
<proteinExistence type="predicted"/>
<keyword evidence="2" id="KW-1185">Reference proteome</keyword>
<dbReference type="AlphaFoldDB" id="F2L4L2"/>
<dbReference type="eggNOG" id="arCOG03708">
    <property type="taxonomic scope" value="Archaea"/>
</dbReference>
<sequence length="159" mass="17880">MEALPKPWLDPARYKEVLLREALYEAEIAEHFLETGLVRNAAGKAFQAWKALVAAFASDKLEDLKKAFPGYKRLRGQRRRVERALWIVAVMLTSKLKAVAQLVGGDVDLYTNLALLLHEYQYNGPDAEGVLSVYQSDESAARDVAKLLAKIRELAQLRP</sequence>
<reference evidence="1 2" key="1">
    <citation type="journal article" date="2011" name="J. Bacteriol.">
        <title>Complete genome sequence of the thermoacidophilic crenarchaeon Thermoproteus uzoniensis 768-20.</title>
        <authorList>
            <person name="Mardanov A.V."/>
            <person name="Gumerov V.M."/>
            <person name="Beletsky A.V."/>
            <person name="Prokofeva M.I."/>
            <person name="Bonch-Osmolovskaya E.A."/>
            <person name="Ravin N.V."/>
            <person name="Skryabin K.G."/>
        </authorList>
    </citation>
    <scope>NUCLEOTIDE SEQUENCE [LARGE SCALE GENOMIC DNA]</scope>
    <source>
        <strain evidence="1 2">768-20</strain>
    </source>
</reference>
<dbReference type="RefSeq" id="WP_013679526.1">
    <property type="nucleotide sequence ID" value="NC_015315.1"/>
</dbReference>
<dbReference type="EMBL" id="CP002590">
    <property type="protein sequence ID" value="AEA12190.1"/>
    <property type="molecule type" value="Genomic_DNA"/>
</dbReference>
<evidence type="ECO:0000313" key="2">
    <source>
        <dbReference type="Proteomes" id="UP000008138"/>
    </source>
</evidence>
<reference key="2">
    <citation type="submission" date="2011-03" db="EMBL/GenBank/DDBJ databases">
        <title>Complete genome sequence of the thermoacidophilic crenarchaeon Thermoproteus uzoniensis 768-20.</title>
        <authorList>
            <person name="Mardanov A.V."/>
            <person name="Gumerov V.M."/>
            <person name="Beletsky A.V."/>
            <person name="Prokofeva M.I."/>
            <person name="Bonch-Osmolovskaya E.A."/>
            <person name="Ravin N.V."/>
            <person name="Skryabin K.G."/>
        </authorList>
    </citation>
    <scope>NUCLEOTIDE SEQUENCE</scope>
    <source>
        <strain>768-20</strain>
    </source>
</reference>
<dbReference type="Proteomes" id="UP000008138">
    <property type="component" value="Chromosome"/>
</dbReference>